<dbReference type="eggNOG" id="ENOG502ZPA4">
    <property type="taxonomic scope" value="Bacteria"/>
</dbReference>
<dbReference type="STRING" id="493475.GARC_2040"/>
<dbReference type="AlphaFoldDB" id="K6YLG4"/>
<dbReference type="InterPro" id="IPR043504">
    <property type="entry name" value="Peptidase_S1_PA_chymotrypsin"/>
</dbReference>
<gene>
    <name evidence="1" type="ORF">GARC_2040</name>
</gene>
<evidence type="ECO:0000313" key="2">
    <source>
        <dbReference type="Proteomes" id="UP000006327"/>
    </source>
</evidence>
<protein>
    <recommendedName>
        <fullName evidence="3">Serine protease</fullName>
    </recommendedName>
</protein>
<accession>K6YLG4</accession>
<comment type="caution">
    <text evidence="1">The sequence shown here is derived from an EMBL/GenBank/DDBJ whole genome shotgun (WGS) entry which is preliminary data.</text>
</comment>
<dbReference type="InterPro" id="IPR009003">
    <property type="entry name" value="Peptidase_S1_PA"/>
</dbReference>
<evidence type="ECO:0000313" key="1">
    <source>
        <dbReference type="EMBL" id="GAC19007.1"/>
    </source>
</evidence>
<sequence length="246" mass="27807">MLQFRHSLLPLFAVNLKNGIPNDPRQLRYLGVSYHVNDQGVIATCKHVVEAVQDGETLVGMEIYGDCLTYKINDLRCHPKYDFAIGFVERKNYRTVVFHGKKEIFIGDNILAYGFTNEGIVNGVLTTAPRLFKGHIVRTHHTAIVPDTRSTCEISFPALKGFSGTPLLFDKAKSSMAGMLFSNLESTIELHSFSEIEENGEQFSEKIHKVIELGLVHTAYDIRHYLNDLGINRVPFDAKEYDEIET</sequence>
<dbReference type="Pfam" id="PF13365">
    <property type="entry name" value="Trypsin_2"/>
    <property type="match status" value="1"/>
</dbReference>
<dbReference type="OrthoDB" id="6398784at2"/>
<name>K6YLG4_9ALTE</name>
<proteinExistence type="predicted"/>
<keyword evidence="2" id="KW-1185">Reference proteome</keyword>
<evidence type="ECO:0008006" key="3">
    <source>
        <dbReference type="Google" id="ProtNLM"/>
    </source>
</evidence>
<reference evidence="1 2" key="1">
    <citation type="journal article" date="2017" name="Antonie Van Leeuwenhoek">
        <title>Rhizobium rhizosphaerae sp. nov., a novel species isolated from rice rhizosphere.</title>
        <authorList>
            <person name="Zhao J.J."/>
            <person name="Zhang J."/>
            <person name="Zhang R.J."/>
            <person name="Zhang C.W."/>
            <person name="Yin H.Q."/>
            <person name="Zhang X.X."/>
        </authorList>
    </citation>
    <scope>NUCLEOTIDE SEQUENCE [LARGE SCALE GENOMIC DNA]</scope>
    <source>
        <strain evidence="1 2">BSs20135</strain>
    </source>
</reference>
<dbReference type="Gene3D" id="2.40.10.10">
    <property type="entry name" value="Trypsin-like serine proteases"/>
    <property type="match status" value="2"/>
</dbReference>
<dbReference type="EMBL" id="BAEO01000027">
    <property type="protein sequence ID" value="GAC19007.1"/>
    <property type="molecule type" value="Genomic_DNA"/>
</dbReference>
<dbReference type="Proteomes" id="UP000006327">
    <property type="component" value="Unassembled WGS sequence"/>
</dbReference>
<organism evidence="1 2">
    <name type="scientific">Paraglaciecola arctica BSs20135</name>
    <dbReference type="NCBI Taxonomy" id="493475"/>
    <lineage>
        <taxon>Bacteria</taxon>
        <taxon>Pseudomonadati</taxon>
        <taxon>Pseudomonadota</taxon>
        <taxon>Gammaproteobacteria</taxon>
        <taxon>Alteromonadales</taxon>
        <taxon>Alteromonadaceae</taxon>
        <taxon>Paraglaciecola</taxon>
    </lineage>
</organism>
<dbReference type="RefSeq" id="WP_007619369.1">
    <property type="nucleotide sequence ID" value="NZ_BAEO01000027.1"/>
</dbReference>
<dbReference type="SUPFAM" id="SSF50494">
    <property type="entry name" value="Trypsin-like serine proteases"/>
    <property type="match status" value="1"/>
</dbReference>